<dbReference type="EMBL" id="JBHSFW010000001">
    <property type="protein sequence ID" value="MFC4618322.1"/>
    <property type="molecule type" value="Genomic_DNA"/>
</dbReference>
<evidence type="ECO:0000313" key="2">
    <source>
        <dbReference type="Proteomes" id="UP001596022"/>
    </source>
</evidence>
<name>A0ABV9GJ57_9BACL</name>
<sequence>MKVIGTIVNKSGHPIGIFQVKPHVVEDKTAAESFRKELRTVFAQLPLVLISQIDGKIIYEGAERDVRLIKQDNPALYGWRGYEI</sequence>
<organism evidence="1 2">
    <name type="scientific">Camelliibacillus cellulosilyticus</name>
    <dbReference type="NCBI Taxonomy" id="2174486"/>
    <lineage>
        <taxon>Bacteria</taxon>
        <taxon>Bacillati</taxon>
        <taxon>Bacillota</taxon>
        <taxon>Bacilli</taxon>
        <taxon>Bacillales</taxon>
        <taxon>Sporolactobacillaceae</taxon>
        <taxon>Camelliibacillus</taxon>
    </lineage>
</organism>
<comment type="caution">
    <text evidence="1">The sequence shown here is derived from an EMBL/GenBank/DDBJ whole genome shotgun (WGS) entry which is preliminary data.</text>
</comment>
<dbReference type="Proteomes" id="UP001596022">
    <property type="component" value="Unassembled WGS sequence"/>
</dbReference>
<proteinExistence type="predicted"/>
<reference evidence="2" key="1">
    <citation type="journal article" date="2019" name="Int. J. Syst. Evol. Microbiol.">
        <title>The Global Catalogue of Microorganisms (GCM) 10K type strain sequencing project: providing services to taxonomists for standard genome sequencing and annotation.</title>
        <authorList>
            <consortium name="The Broad Institute Genomics Platform"/>
            <consortium name="The Broad Institute Genome Sequencing Center for Infectious Disease"/>
            <person name="Wu L."/>
            <person name="Ma J."/>
        </authorList>
    </citation>
    <scope>NUCLEOTIDE SEQUENCE [LARGE SCALE GENOMIC DNA]</scope>
    <source>
        <strain evidence="2">CGMCC 1.16306</strain>
    </source>
</reference>
<gene>
    <name evidence="1" type="ORF">ACFO4N_06205</name>
</gene>
<accession>A0ABV9GJ57</accession>
<dbReference type="RefSeq" id="WP_376845318.1">
    <property type="nucleotide sequence ID" value="NZ_JBHSFW010000001.1"/>
</dbReference>
<evidence type="ECO:0000313" key="1">
    <source>
        <dbReference type="EMBL" id="MFC4618322.1"/>
    </source>
</evidence>
<keyword evidence="2" id="KW-1185">Reference proteome</keyword>
<protein>
    <submittedName>
        <fullName evidence="1">Uncharacterized protein</fullName>
    </submittedName>
</protein>